<sequence>MSEWTREEVKEAVLRDMTKFVAPRGVLGSSKTLNDFVQVCTERIAVYVGVGLEDLGHPVVDTENQLGLHLDKYDVPTIKFDLLFAKIGVAIEIIGKYQGDVWCYYPRVVPESEWTADRKVSFGYGISLLVGERTVMEMSKVEVREWLIKGLSEFAEWELLASSEKLVDMEKVCRDELSSTRDLGVCFKEVSKPLHMNEDDTPTIHYKLLFPEIRLILEIRALHLMNSWCYYPRVVHEEEWTLEQQAWFDLFF</sequence>
<gene>
    <name evidence="1" type="ORF">Goe3_c00200</name>
    <name evidence="2" type="ORF">Goe3_c24300</name>
</gene>
<proteinExistence type="predicted"/>
<evidence type="ECO:0000313" key="1">
    <source>
        <dbReference type="EMBL" id="APZ82468.1"/>
    </source>
</evidence>
<accession>A0A217ERG5</accession>
<dbReference type="EMBL" id="KY368640">
    <property type="protein sequence ID" value="APZ82704.1"/>
    <property type="molecule type" value="Genomic_DNA"/>
</dbReference>
<dbReference type="EMBL" id="KY368640">
    <property type="protein sequence ID" value="APZ82468.1"/>
    <property type="molecule type" value="Genomic_DNA"/>
</dbReference>
<organismHost>
    <name type="scientific">Bacillus subtilis</name>
    <dbReference type="NCBI Taxonomy" id="1423"/>
</organismHost>
<evidence type="ECO:0000313" key="2">
    <source>
        <dbReference type="EMBL" id="APZ82704.1"/>
    </source>
</evidence>
<name>A0A217ERG5_BPGO3</name>
<protein>
    <submittedName>
        <fullName evidence="2">Uncharacterized protein</fullName>
    </submittedName>
</protein>
<keyword evidence="3" id="KW-1185">Reference proteome</keyword>
<evidence type="ECO:0000313" key="3">
    <source>
        <dbReference type="Proteomes" id="UP000221795"/>
    </source>
</evidence>
<organism evidence="2 3">
    <name type="scientific">Bacillus phage vB_BsuM-Goe3</name>
    <dbReference type="NCBI Taxonomy" id="1933063"/>
    <lineage>
        <taxon>Viruses</taxon>
        <taxon>Duplodnaviria</taxon>
        <taxon>Heunggongvirae</taxon>
        <taxon>Uroviricota</taxon>
        <taxon>Caudoviricetes</taxon>
        <taxon>Herelleviridae</taxon>
        <taxon>Bastillevirinae</taxon>
        <taxon>Grisebachstrassevirus</taxon>
        <taxon>Grisebachstrassevirus goe3</taxon>
    </lineage>
</organism>
<dbReference type="Proteomes" id="UP000221795">
    <property type="component" value="Segment"/>
</dbReference>
<reference evidence="2" key="1">
    <citation type="journal article" date="2017" name="Viruses">
        <title>Characterization of Bacillus subtilis Viruses vB_BsuM-Goe2 and vB_BsuM-Goe3.</title>
        <authorList>
            <person name="Willms I.M."/>
            <person name="Hoppert M."/>
            <person name="Hertel R."/>
        </authorList>
    </citation>
    <scope>NUCLEOTIDE SEQUENCE [LARGE SCALE GENOMIC DNA]</scope>
</reference>